<sequence length="249" mass="24584">MTGSATGRRGGLLASAAAAVLLATGCAAGSGDGPSAASGSTSSAASSTTPGTPSTGSSPTSSATSSATSFPTAAPSPTGTPSAARATPTAAPRDRPAVLDASEPVSLTVPSTGTRSELLHLGLREDGSLEVPPEGPGSPASWYTGSPTPGERGPAVLLGHVNATGGGPGVFADLRRLVPGDRIEVARADGSTAVFAVDRGEQYGKDDFPTLEVYGNTEAAELRLITCDGYDPATGEFDDNYVVYASLVS</sequence>
<proteinExistence type="predicted"/>
<feature type="region of interest" description="Disordered" evidence="2">
    <location>
        <begin position="26"/>
        <end position="113"/>
    </location>
</feature>
<evidence type="ECO:0000313" key="4">
    <source>
        <dbReference type="EMBL" id="MUN63518.1"/>
    </source>
</evidence>
<dbReference type="SUPFAM" id="SSF63817">
    <property type="entry name" value="Sortase"/>
    <property type="match status" value="1"/>
</dbReference>
<keyword evidence="3" id="KW-0732">Signal</keyword>
<keyword evidence="5" id="KW-1185">Reference proteome</keyword>
<dbReference type="InterPro" id="IPR042001">
    <property type="entry name" value="Sortase_F"/>
</dbReference>
<dbReference type="NCBIfam" id="NF033748">
    <property type="entry name" value="class_F_sortase"/>
    <property type="match status" value="1"/>
</dbReference>
<dbReference type="InterPro" id="IPR005754">
    <property type="entry name" value="Sortase"/>
</dbReference>
<protein>
    <submittedName>
        <fullName evidence="4">Class F sortase</fullName>
    </submittedName>
</protein>
<accession>A0A6N8GKS8</accession>
<feature type="signal peptide" evidence="3">
    <location>
        <begin position="1"/>
        <end position="28"/>
    </location>
</feature>
<feature type="compositionally biased region" description="Low complexity" evidence="2">
    <location>
        <begin position="26"/>
        <end position="91"/>
    </location>
</feature>
<dbReference type="InterPro" id="IPR023365">
    <property type="entry name" value="Sortase_dom-sf"/>
</dbReference>
<dbReference type="Gene3D" id="2.40.260.10">
    <property type="entry name" value="Sortase"/>
    <property type="match status" value="1"/>
</dbReference>
<comment type="caution">
    <text evidence="4">The sequence shown here is derived from an EMBL/GenBank/DDBJ whole genome shotgun (WGS) entry which is preliminary data.</text>
</comment>
<dbReference type="PROSITE" id="PS51318">
    <property type="entry name" value="TAT"/>
    <property type="match status" value="1"/>
</dbReference>
<feature type="chain" id="PRO_5039125217" evidence="3">
    <location>
        <begin position="29"/>
        <end position="249"/>
    </location>
</feature>
<evidence type="ECO:0000256" key="2">
    <source>
        <dbReference type="SAM" id="MobiDB-lite"/>
    </source>
</evidence>
<gene>
    <name evidence="4" type="ORF">GMA12_10245</name>
</gene>
<evidence type="ECO:0000313" key="5">
    <source>
        <dbReference type="Proteomes" id="UP000436989"/>
    </source>
</evidence>
<dbReference type="Pfam" id="PF04203">
    <property type="entry name" value="Sortase"/>
    <property type="match status" value="1"/>
</dbReference>
<evidence type="ECO:0000256" key="1">
    <source>
        <dbReference type="ARBA" id="ARBA00022801"/>
    </source>
</evidence>
<dbReference type="InterPro" id="IPR006311">
    <property type="entry name" value="TAT_signal"/>
</dbReference>
<dbReference type="RefSeq" id="WP_156269420.1">
    <property type="nucleotide sequence ID" value="NZ_WOGU01000007.1"/>
</dbReference>
<name>A0A6N8GKS8_9MICC</name>
<keyword evidence="1" id="KW-0378">Hydrolase</keyword>
<evidence type="ECO:0000256" key="3">
    <source>
        <dbReference type="SAM" id="SignalP"/>
    </source>
</evidence>
<dbReference type="Proteomes" id="UP000436989">
    <property type="component" value="Unassembled WGS sequence"/>
</dbReference>
<dbReference type="CDD" id="cd05829">
    <property type="entry name" value="Sortase_F"/>
    <property type="match status" value="1"/>
</dbReference>
<dbReference type="AlphaFoldDB" id="A0A6N8GKS8"/>
<reference evidence="4 5" key="1">
    <citation type="submission" date="2019-12" db="EMBL/GenBank/DDBJ databases">
        <authorList>
            <person name="Shi Y."/>
        </authorList>
    </citation>
    <scope>NUCLEOTIDE SEQUENCE [LARGE SCALE GENOMIC DNA]</scope>
    <source>
        <strain evidence="4 5">JCM 17929</strain>
    </source>
</reference>
<organism evidence="4 5">
    <name type="scientific">Kocuria sediminis</name>
    <dbReference type="NCBI Taxonomy" id="1038857"/>
    <lineage>
        <taxon>Bacteria</taxon>
        <taxon>Bacillati</taxon>
        <taxon>Actinomycetota</taxon>
        <taxon>Actinomycetes</taxon>
        <taxon>Micrococcales</taxon>
        <taxon>Micrococcaceae</taxon>
        <taxon>Kocuria</taxon>
    </lineage>
</organism>
<dbReference type="GO" id="GO:0016787">
    <property type="term" value="F:hydrolase activity"/>
    <property type="evidence" value="ECO:0007669"/>
    <property type="project" value="UniProtKB-KW"/>
</dbReference>
<dbReference type="EMBL" id="WOGU01000007">
    <property type="protein sequence ID" value="MUN63518.1"/>
    <property type="molecule type" value="Genomic_DNA"/>
</dbReference>